<evidence type="ECO:0000256" key="5">
    <source>
        <dbReference type="SAM" id="MobiDB-lite"/>
    </source>
</evidence>
<feature type="compositionally biased region" description="Low complexity" evidence="5">
    <location>
        <begin position="293"/>
        <end position="308"/>
    </location>
</feature>
<evidence type="ECO:0000313" key="9">
    <source>
        <dbReference type="Proteomes" id="UP000674234"/>
    </source>
</evidence>
<dbReference type="Gene3D" id="3.40.190.10">
    <property type="entry name" value="Periplasmic binding protein-like II"/>
    <property type="match status" value="2"/>
</dbReference>
<dbReference type="InterPro" id="IPR018313">
    <property type="entry name" value="SBP_3_CS"/>
</dbReference>
<dbReference type="GO" id="GO:0016020">
    <property type="term" value="C:membrane"/>
    <property type="evidence" value="ECO:0007669"/>
    <property type="project" value="InterPro"/>
</dbReference>
<dbReference type="PANTHER" id="PTHR35936">
    <property type="entry name" value="MEMBRANE-BOUND LYTIC MUREIN TRANSGLYCOSYLASE F"/>
    <property type="match status" value="1"/>
</dbReference>
<keyword evidence="9" id="KW-1185">Reference proteome</keyword>
<dbReference type="EMBL" id="JAFCNB010000011">
    <property type="protein sequence ID" value="MBP2706173.1"/>
    <property type="molecule type" value="Genomic_DNA"/>
</dbReference>
<dbReference type="GO" id="GO:0030313">
    <property type="term" value="C:cell envelope"/>
    <property type="evidence" value="ECO:0007669"/>
    <property type="project" value="UniProtKB-SubCell"/>
</dbReference>
<dbReference type="SUPFAM" id="SSF53850">
    <property type="entry name" value="Periplasmic binding protein-like II"/>
    <property type="match status" value="1"/>
</dbReference>
<feature type="region of interest" description="Disordered" evidence="5">
    <location>
        <begin position="287"/>
        <end position="308"/>
    </location>
</feature>
<dbReference type="Proteomes" id="UP000674234">
    <property type="component" value="Unassembled WGS sequence"/>
</dbReference>
<evidence type="ECO:0000259" key="7">
    <source>
        <dbReference type="SMART" id="SM00079"/>
    </source>
</evidence>
<dbReference type="SMART" id="SM00062">
    <property type="entry name" value="PBPb"/>
    <property type="match status" value="1"/>
</dbReference>
<feature type="domain" description="Solute-binding protein family 3/N-terminal" evidence="6">
    <location>
        <begin position="55"/>
        <end position="276"/>
    </location>
</feature>
<protein>
    <submittedName>
        <fullName evidence="8">Transporter substrate-binding domain-containing protein</fullName>
    </submittedName>
</protein>
<evidence type="ECO:0000256" key="3">
    <source>
        <dbReference type="ARBA" id="ARBA00022729"/>
    </source>
</evidence>
<name>A0A940WNA8_9ACTN</name>
<proteinExistence type="inferred from homology"/>
<evidence type="ECO:0000259" key="6">
    <source>
        <dbReference type="SMART" id="SM00062"/>
    </source>
</evidence>
<dbReference type="InterPro" id="IPR001320">
    <property type="entry name" value="Iontro_rcpt_C"/>
</dbReference>
<evidence type="ECO:0000256" key="4">
    <source>
        <dbReference type="RuleBase" id="RU003744"/>
    </source>
</evidence>
<accession>A0A940WNA8</accession>
<dbReference type="RefSeq" id="WP_210157457.1">
    <property type="nucleotide sequence ID" value="NZ_JAFCNB010000011.1"/>
</dbReference>
<comment type="similarity">
    <text evidence="2 4">Belongs to the bacterial solute-binding protein 3 family.</text>
</comment>
<comment type="caution">
    <text evidence="8">The sequence shown here is derived from an EMBL/GenBank/DDBJ whole genome shotgun (WGS) entry which is preliminary data.</text>
</comment>
<dbReference type="PANTHER" id="PTHR35936:SF35">
    <property type="entry name" value="L-CYSTINE-BINDING PROTEIN TCYJ"/>
    <property type="match status" value="1"/>
</dbReference>
<dbReference type="GO" id="GO:0015276">
    <property type="term" value="F:ligand-gated monoatomic ion channel activity"/>
    <property type="evidence" value="ECO:0007669"/>
    <property type="project" value="InterPro"/>
</dbReference>
<dbReference type="Pfam" id="PF00497">
    <property type="entry name" value="SBP_bac_3"/>
    <property type="match status" value="1"/>
</dbReference>
<evidence type="ECO:0000256" key="1">
    <source>
        <dbReference type="ARBA" id="ARBA00004196"/>
    </source>
</evidence>
<organism evidence="8 9">
    <name type="scientific">Microbispora oryzae</name>
    <dbReference type="NCBI Taxonomy" id="2806554"/>
    <lineage>
        <taxon>Bacteria</taxon>
        <taxon>Bacillati</taxon>
        <taxon>Actinomycetota</taxon>
        <taxon>Actinomycetes</taxon>
        <taxon>Streptosporangiales</taxon>
        <taxon>Streptosporangiaceae</taxon>
        <taxon>Microbispora</taxon>
    </lineage>
</organism>
<reference evidence="8" key="1">
    <citation type="submission" date="2021-02" db="EMBL/GenBank/DDBJ databases">
        <title>Draft genome sequence of Microbispora sp. RL4-1S isolated from rice leaves in Thailand.</title>
        <authorList>
            <person name="Muangham S."/>
            <person name="Duangmal K."/>
        </authorList>
    </citation>
    <scope>NUCLEOTIDE SEQUENCE</scope>
    <source>
        <strain evidence="8">RL4-1S</strain>
    </source>
</reference>
<dbReference type="SMART" id="SM00079">
    <property type="entry name" value="PBPe"/>
    <property type="match status" value="1"/>
</dbReference>
<dbReference type="AlphaFoldDB" id="A0A940WNA8"/>
<dbReference type="InterPro" id="IPR001638">
    <property type="entry name" value="Solute-binding_3/MltF_N"/>
</dbReference>
<sequence>MTGQPTDRASAAMIAKMRFRRRAARFLLLPVLACAMACSGAGTEDVLTRARASGTLRVALTEANPPWNFLDDADRPAGYDVDVARELAKRLRIGQVEFIGSDYASFIGGVLADRFDIVVSAQTITSRRREQVDFSRPYAVNDVAVFVRTGDTAIVDVGDLAGRRIAVSEGTTEADFARSAIPRANVRTYRNATLGLTDLSQGRADAALVSRFQGGYLATRKALPVRAAIPALHREILGMSFRKGSPHFRDAVDTAINGMIADGTLTAISHRWFGDVDMAAEMRDLPTAKADKAAPTAPATPSPAYRSL</sequence>
<dbReference type="PROSITE" id="PS01039">
    <property type="entry name" value="SBP_BACTERIAL_3"/>
    <property type="match status" value="1"/>
</dbReference>
<evidence type="ECO:0000256" key="2">
    <source>
        <dbReference type="ARBA" id="ARBA00010333"/>
    </source>
</evidence>
<keyword evidence="3" id="KW-0732">Signal</keyword>
<feature type="domain" description="Ionotropic glutamate receptor C-terminal" evidence="7">
    <location>
        <begin position="55"/>
        <end position="275"/>
    </location>
</feature>
<evidence type="ECO:0000313" key="8">
    <source>
        <dbReference type="EMBL" id="MBP2706173.1"/>
    </source>
</evidence>
<comment type="subcellular location">
    <subcellularLocation>
        <location evidence="1">Cell envelope</location>
    </subcellularLocation>
</comment>
<gene>
    <name evidence="8" type="ORF">JOL79_20390</name>
</gene>